<dbReference type="InterPro" id="IPR001353">
    <property type="entry name" value="Proteasome_sua/b"/>
</dbReference>
<feature type="active site" description="Nucleophile" evidence="12">
    <location>
        <position position="35"/>
    </location>
</feature>
<keyword evidence="6" id="KW-0888">Threonine protease</keyword>
<dbReference type="Proteomes" id="UP000192578">
    <property type="component" value="Unassembled WGS sequence"/>
</dbReference>
<dbReference type="GO" id="GO:0005737">
    <property type="term" value="C:cytoplasm"/>
    <property type="evidence" value="ECO:0007669"/>
    <property type="project" value="TreeGrafter"/>
</dbReference>
<dbReference type="FunFam" id="3.60.20.10:FF:000010">
    <property type="entry name" value="Proteasome subunit beta type-1"/>
    <property type="match status" value="1"/>
</dbReference>
<dbReference type="PANTHER" id="PTHR32194:SF0">
    <property type="entry name" value="ATP-DEPENDENT PROTEASE SUBUNIT HSLV"/>
    <property type="match status" value="1"/>
</dbReference>
<keyword evidence="8 13" id="KW-0647">Proteasome</keyword>
<keyword evidence="4" id="KW-0963">Cytoplasm</keyword>
<evidence type="ECO:0000256" key="8">
    <source>
        <dbReference type="ARBA" id="ARBA00022942"/>
    </source>
</evidence>
<evidence type="ECO:0000256" key="2">
    <source>
        <dbReference type="ARBA" id="ARBA00004123"/>
    </source>
</evidence>
<dbReference type="InterPro" id="IPR000243">
    <property type="entry name" value="Pept_T1A_subB"/>
</dbReference>
<evidence type="ECO:0000256" key="9">
    <source>
        <dbReference type="ARBA" id="ARBA00023145"/>
    </source>
</evidence>
<dbReference type="PRINTS" id="PR00141">
    <property type="entry name" value="PROTEASOME"/>
</dbReference>
<dbReference type="InterPro" id="IPR023333">
    <property type="entry name" value="Proteasome_suB-type"/>
</dbReference>
<dbReference type="EC" id="3.4.25.1" evidence="3"/>
<evidence type="ECO:0000256" key="4">
    <source>
        <dbReference type="ARBA" id="ARBA00022490"/>
    </source>
</evidence>
<keyword evidence="9" id="KW-0865">Zymogen</keyword>
<dbReference type="SUPFAM" id="SSF56235">
    <property type="entry name" value="N-terminal nucleophile aminohydrolases (Ntn hydrolases)"/>
    <property type="match status" value="1"/>
</dbReference>
<evidence type="ECO:0000256" key="12">
    <source>
        <dbReference type="PIRSR" id="PIRSR600243-1"/>
    </source>
</evidence>
<dbReference type="PROSITE" id="PS51476">
    <property type="entry name" value="PROTEASOME_BETA_2"/>
    <property type="match status" value="1"/>
</dbReference>
<evidence type="ECO:0000313" key="13">
    <source>
        <dbReference type="EMBL" id="OWA51600.1"/>
    </source>
</evidence>
<name>A0A9X6NCG6_HYPEX</name>
<dbReference type="Pfam" id="PF00227">
    <property type="entry name" value="Proteasome"/>
    <property type="match status" value="1"/>
</dbReference>
<protein>
    <recommendedName>
        <fullName evidence="3">proteasome endopeptidase complex</fullName>
        <ecNumber evidence="3">3.4.25.1</ecNumber>
    </recommendedName>
</protein>
<dbReference type="OrthoDB" id="7854943at2759"/>
<keyword evidence="14" id="KW-1185">Reference proteome</keyword>
<comment type="caution">
    <text evidence="13">The sequence shown here is derived from an EMBL/GenBank/DDBJ whole genome shotgun (WGS) entry which is preliminary data.</text>
</comment>
<evidence type="ECO:0000256" key="3">
    <source>
        <dbReference type="ARBA" id="ARBA00012039"/>
    </source>
</evidence>
<keyword evidence="5" id="KW-0645">Protease</keyword>
<dbReference type="EMBL" id="MTYJ01000232">
    <property type="protein sequence ID" value="OWA51600.1"/>
    <property type="molecule type" value="Genomic_DNA"/>
</dbReference>
<gene>
    <name evidence="13" type="ORF">BV898_16075</name>
</gene>
<comment type="subunit">
    <text evidence="11">The 26S proteasome consists of a 20S proteasome core and two 19S regulatory subunits. The 20S proteasome core is composed of 28 subunits that are arranged in four stacked rings, resulting in a barrel-shaped structure. The two end rings are each formed by seven alpha subunits, and the two central rings are each formed by seven beta subunits. The catalytic chamber with the active sites is on the inside of the barrel.</text>
</comment>
<proteinExistence type="predicted"/>
<dbReference type="GO" id="GO:0004298">
    <property type="term" value="F:threonine-type endopeptidase activity"/>
    <property type="evidence" value="ECO:0007669"/>
    <property type="project" value="UniProtKB-KW"/>
</dbReference>
<evidence type="ECO:0000256" key="1">
    <source>
        <dbReference type="ARBA" id="ARBA00001198"/>
    </source>
</evidence>
<dbReference type="GO" id="GO:0019774">
    <property type="term" value="C:proteasome core complex, beta-subunit complex"/>
    <property type="evidence" value="ECO:0007669"/>
    <property type="project" value="UniProtKB-ARBA"/>
</dbReference>
<evidence type="ECO:0000256" key="7">
    <source>
        <dbReference type="ARBA" id="ARBA00022801"/>
    </source>
</evidence>
<dbReference type="CDD" id="cd03762">
    <property type="entry name" value="proteasome_beta_type_6"/>
    <property type="match status" value="1"/>
</dbReference>
<dbReference type="PANTHER" id="PTHR32194">
    <property type="entry name" value="METALLOPROTEASE TLDD"/>
    <property type="match status" value="1"/>
</dbReference>
<dbReference type="AlphaFoldDB" id="A0A9X6NCG6"/>
<dbReference type="InterPro" id="IPR029055">
    <property type="entry name" value="Ntn_hydrolases_N"/>
</dbReference>
<dbReference type="Gene3D" id="3.60.20.10">
    <property type="entry name" value="Glutamine Phosphoribosylpyrophosphate, subunit 1, domain 1"/>
    <property type="match status" value="1"/>
</dbReference>
<keyword evidence="7" id="KW-0378">Hydrolase</keyword>
<comment type="catalytic activity">
    <reaction evidence="1">
        <text>Cleavage of peptide bonds with very broad specificity.</text>
        <dbReference type="EC" id="3.4.25.1"/>
    </reaction>
</comment>
<evidence type="ECO:0000256" key="6">
    <source>
        <dbReference type="ARBA" id="ARBA00022698"/>
    </source>
</evidence>
<evidence type="ECO:0000256" key="10">
    <source>
        <dbReference type="ARBA" id="ARBA00023242"/>
    </source>
</evidence>
<evidence type="ECO:0000313" key="14">
    <source>
        <dbReference type="Proteomes" id="UP000192578"/>
    </source>
</evidence>
<accession>A0A9X6NCG6</accession>
<comment type="subcellular location">
    <subcellularLocation>
        <location evidence="2">Nucleus</location>
    </subcellularLocation>
</comment>
<dbReference type="GO" id="GO:0005634">
    <property type="term" value="C:nucleus"/>
    <property type="evidence" value="ECO:0007669"/>
    <property type="project" value="UniProtKB-SubCell"/>
</dbReference>
<reference evidence="14" key="1">
    <citation type="submission" date="2017-01" db="EMBL/GenBank/DDBJ databases">
        <title>Comparative genomics of anhydrobiosis in the tardigrade Hypsibius dujardini.</title>
        <authorList>
            <person name="Yoshida Y."/>
            <person name="Koutsovoulos G."/>
            <person name="Laetsch D."/>
            <person name="Stevens L."/>
            <person name="Kumar S."/>
            <person name="Horikawa D."/>
            <person name="Ishino K."/>
            <person name="Komine S."/>
            <person name="Tomita M."/>
            <person name="Blaxter M."/>
            <person name="Arakawa K."/>
        </authorList>
    </citation>
    <scope>NUCLEOTIDE SEQUENCE [LARGE SCALE GENOMIC DNA]</scope>
    <source>
        <strain evidence="14">Z151</strain>
    </source>
</reference>
<dbReference type="GO" id="GO:0051603">
    <property type="term" value="P:proteolysis involved in protein catabolic process"/>
    <property type="evidence" value="ECO:0007669"/>
    <property type="project" value="InterPro"/>
</dbReference>
<sequence>MENSMEKPQKMEPITGYNYLAKEDDFVNTPISTGTTIVAVEWGDEKESGVVIGADSRTTSGTYVSNRFTDKLTHVTKNIYCCRSGSAADTQAIADIVAYHLGFLEVQTGEPPRVRVAAKLFQELCYNNRDSLSAGIICAGWDRYEGGQCYTIPLGGMCVRQPVATGGSGSTYVFGYVDQNYKKGMTKQECLTFVANYVSLAMSRDNASGGVVRLASISKNPIERFNLLGKDIPKHWQD</sequence>
<evidence type="ECO:0000256" key="11">
    <source>
        <dbReference type="ARBA" id="ARBA00026071"/>
    </source>
</evidence>
<organism evidence="13 14">
    <name type="scientific">Hypsibius exemplaris</name>
    <name type="common">Freshwater tardigrade</name>
    <dbReference type="NCBI Taxonomy" id="2072580"/>
    <lineage>
        <taxon>Eukaryota</taxon>
        <taxon>Metazoa</taxon>
        <taxon>Ecdysozoa</taxon>
        <taxon>Tardigrada</taxon>
        <taxon>Eutardigrada</taxon>
        <taxon>Parachela</taxon>
        <taxon>Hypsibioidea</taxon>
        <taxon>Hypsibiidae</taxon>
        <taxon>Hypsibius</taxon>
    </lineage>
</organism>
<evidence type="ECO:0000256" key="5">
    <source>
        <dbReference type="ARBA" id="ARBA00022670"/>
    </source>
</evidence>
<keyword evidence="10" id="KW-0539">Nucleus</keyword>